<keyword evidence="6" id="KW-0503">Monooxygenase</keyword>
<keyword evidence="3" id="KW-0479">Metal-binding</keyword>
<keyword evidence="5" id="KW-0408">Iron</keyword>
<proteinExistence type="inferred from homology"/>
<evidence type="ECO:0000256" key="6">
    <source>
        <dbReference type="ARBA" id="ARBA00023033"/>
    </source>
</evidence>
<dbReference type="SUPFAM" id="SSF48264">
    <property type="entry name" value="Cytochrome P450"/>
    <property type="match status" value="1"/>
</dbReference>
<dbReference type="RefSeq" id="XP_071909898.1">
    <property type="nucleotide sequence ID" value="XM_072053797.1"/>
</dbReference>
<organism evidence="7 8">
    <name type="scientific">Coffea arabica</name>
    <name type="common">Arabian coffee</name>
    <dbReference type="NCBI Taxonomy" id="13443"/>
    <lineage>
        <taxon>Eukaryota</taxon>
        <taxon>Viridiplantae</taxon>
        <taxon>Streptophyta</taxon>
        <taxon>Embryophyta</taxon>
        <taxon>Tracheophyta</taxon>
        <taxon>Spermatophyta</taxon>
        <taxon>Magnoliopsida</taxon>
        <taxon>eudicotyledons</taxon>
        <taxon>Gunneridae</taxon>
        <taxon>Pentapetalae</taxon>
        <taxon>asterids</taxon>
        <taxon>lamiids</taxon>
        <taxon>Gentianales</taxon>
        <taxon>Rubiaceae</taxon>
        <taxon>Ixoroideae</taxon>
        <taxon>Gardenieae complex</taxon>
        <taxon>Bertiereae - Coffeeae clade</taxon>
        <taxon>Coffeeae</taxon>
        <taxon>Coffea</taxon>
    </lineage>
</organism>
<evidence type="ECO:0000256" key="2">
    <source>
        <dbReference type="ARBA" id="ARBA00022617"/>
    </source>
</evidence>
<evidence type="ECO:0000256" key="4">
    <source>
        <dbReference type="ARBA" id="ARBA00023002"/>
    </source>
</evidence>
<dbReference type="GeneID" id="140008894"/>
<keyword evidence="4" id="KW-0560">Oxidoreductase</keyword>
<dbReference type="PRINTS" id="PR00463">
    <property type="entry name" value="EP450I"/>
</dbReference>
<evidence type="ECO:0000256" key="1">
    <source>
        <dbReference type="ARBA" id="ARBA00010617"/>
    </source>
</evidence>
<evidence type="ECO:0000313" key="7">
    <source>
        <dbReference type="Proteomes" id="UP001652660"/>
    </source>
</evidence>
<keyword evidence="2" id="KW-0349">Heme</keyword>
<dbReference type="InterPro" id="IPR036396">
    <property type="entry name" value="Cyt_P450_sf"/>
</dbReference>
<keyword evidence="7" id="KW-1185">Reference proteome</keyword>
<name>A0ABM4URI6_COFAR</name>
<dbReference type="PANTHER" id="PTHR47950">
    <property type="entry name" value="CYTOCHROME P450, FAMILY 76, SUBFAMILY C, POLYPEPTIDE 5-RELATED"/>
    <property type="match status" value="1"/>
</dbReference>
<reference evidence="8" key="1">
    <citation type="submission" date="2025-08" db="UniProtKB">
        <authorList>
            <consortium name="RefSeq"/>
        </authorList>
    </citation>
    <scope>IDENTIFICATION</scope>
    <source>
        <tissue evidence="8">Leaves</tissue>
    </source>
</reference>
<dbReference type="PANTHER" id="PTHR47950:SF44">
    <property type="entry name" value="CYTOCHROME P450, FAMILY 76, SUBFAMILY C, POLYPEPTIDE 5-RELATED"/>
    <property type="match status" value="1"/>
</dbReference>
<comment type="similarity">
    <text evidence="1">Belongs to the cytochrome P450 family.</text>
</comment>
<dbReference type="Gene3D" id="1.10.630.10">
    <property type="entry name" value="Cytochrome P450"/>
    <property type="match status" value="1"/>
</dbReference>
<protein>
    <submittedName>
        <fullName evidence="8">Cytochrome P450 76C3-like</fullName>
    </submittedName>
</protein>
<evidence type="ECO:0000256" key="3">
    <source>
        <dbReference type="ARBA" id="ARBA00022723"/>
    </source>
</evidence>
<gene>
    <name evidence="8" type="primary">LOC140008894</name>
</gene>
<dbReference type="Proteomes" id="UP001652660">
    <property type="component" value="Chromosome 6c"/>
</dbReference>
<accession>A0ABM4URI6</accession>
<dbReference type="InterPro" id="IPR002401">
    <property type="entry name" value="Cyt_P450_E_grp-I"/>
</dbReference>
<evidence type="ECO:0000313" key="8">
    <source>
        <dbReference type="RefSeq" id="XP_071909898.1"/>
    </source>
</evidence>
<sequence length="186" mass="21648">MKTIGAPRVADFFPVLKVIDLSQRNEADWHRKDKKHLFLGLFVAGTDTIAELLRNPEKLRKATAEIREVVGLGNLFKNQTFQGFLTCRHLLKRPLLVRQAETDIEIDQLLVNLWAIGSLWPNPHSFLPERFLDGEIDVKGQHFELREKNLLGLPLAHRMVHLVRTGPRINKLKLEQNRRYNRSYKD</sequence>
<evidence type="ECO:0000256" key="5">
    <source>
        <dbReference type="ARBA" id="ARBA00023004"/>
    </source>
</evidence>